<dbReference type="SUPFAM" id="SSF63737">
    <property type="entry name" value="Leukotriene A4 hydrolase N-terminal domain"/>
    <property type="match status" value="1"/>
</dbReference>
<dbReference type="HOGENOM" id="CLU_014353_0_0_7"/>
<keyword evidence="2" id="KW-0862">Zinc</keyword>
<evidence type="ECO:0000313" key="5">
    <source>
        <dbReference type="Proteomes" id="UP000035036"/>
    </source>
</evidence>
<evidence type="ECO:0000313" key="4">
    <source>
        <dbReference type="EMBL" id="AJF06642.1"/>
    </source>
</evidence>
<feature type="binding site" evidence="2">
    <location>
        <position position="299"/>
    </location>
    <ligand>
        <name>Zn(2+)</name>
        <dbReference type="ChEBI" id="CHEBI:29105"/>
        <note>catalytic</note>
    </ligand>
</feature>
<gene>
    <name evidence="4" type="ORF">GSUB_08930</name>
</gene>
<dbReference type="Proteomes" id="UP000035036">
    <property type="component" value="Chromosome"/>
</dbReference>
<feature type="domain" description="Peptidase M1 membrane alanine aminopeptidase" evidence="3">
    <location>
        <begin position="290"/>
        <end position="435"/>
    </location>
</feature>
<dbReference type="RefSeq" id="WP_040200360.1">
    <property type="nucleotide sequence ID" value="NZ_CP010311.1"/>
</dbReference>
<dbReference type="PANTHER" id="PTHR45726">
    <property type="entry name" value="LEUKOTRIENE A-4 HYDROLASE"/>
    <property type="match status" value="1"/>
</dbReference>
<dbReference type="Gene3D" id="1.10.390.10">
    <property type="entry name" value="Neutral Protease Domain 2"/>
    <property type="match status" value="1"/>
</dbReference>
<reference evidence="4 5" key="1">
    <citation type="journal article" date="2015" name="Genome Announc.">
        <title>Genomes of Geoalkalibacter ferrihydriticus Z-0531T and Geoalkalibacter subterraneus Red1T, Two Haloalkaliphilic Metal-Reducing Deltaproteobacteria.</title>
        <authorList>
            <person name="Badalamenti J.P."/>
            <person name="Krajmalnik-Brown R."/>
            <person name="Torres C.I."/>
            <person name="Bond D.R."/>
        </authorList>
    </citation>
    <scope>NUCLEOTIDE SEQUENCE [LARGE SCALE GENOMIC DNA]</scope>
    <source>
        <strain evidence="4 5">Red1</strain>
    </source>
</reference>
<protein>
    <recommendedName>
        <fullName evidence="3">Peptidase M1 membrane alanine aminopeptidase domain-containing protein</fullName>
    </recommendedName>
</protein>
<sequence length="694" mass="77606">MKNTALKMAIALCVFVFCAGLPIPVTAGVIERHALDLTLQPQQSRLTAVDKITYRPQGGKRAVFFLATQVDIESVQIDGRQAPYSFQRGGLTIDLGDQQDAESVEIAIGYTGLFDDPAPHGAPLNTEDPTYGVAATITPEGTFLGGGAGWYPYQPESRSRFHVRVTAPEGTFAVTSGRLVEQQTTDGRSTTTWETSYAIPSLSISAGEYTLDEKMAGKVPVYTFFYPQSRHLAQTYLDAAAEYLELYQDLFGPYPFDKFAVVENFFPTGYGFPSWTLLGSSVVHLPFIVETSLGHEIAHSWWGTGVRVDFRHGNWSEGLTTYVADYLYQERSSQEDAKNYRLKVLRDYAALVSKDNDFPLKRFTRRDSRAAQAIGYGKSAMVFHMARQKVGDEAFWKALRTIAEESMFKKIDWSDFARTLGRFGEQDMTGFFDQWVKREGAPFLRLDAVEAVTSGSVTRIKGALVQDDPVYDLEVDVRFETDAAAVDNRVRLNGREQTFVFETDRIPKRLVVDPEAHIFRRLAAEEVPPIVNSVRGAGELTVVVADDLPEQTAQAASLLLQAMNRPDATVVSESDISRREVEKLGGVVLFFGLPKKFTEPLRDHPGIEIDEKGFTLHGRHYSGPDVALFAALSPNQDPQRTWAYFVPFSEAEARVAARKIPHYGKYSFLAFEQGENQDKGTWEIRRSPLIHNFR</sequence>
<evidence type="ECO:0000256" key="2">
    <source>
        <dbReference type="PIRSR" id="PIRSR634015-3"/>
    </source>
</evidence>
<dbReference type="SUPFAM" id="SSF55486">
    <property type="entry name" value="Metalloproteases ('zincins'), catalytic domain"/>
    <property type="match status" value="1"/>
</dbReference>
<organism evidence="4 5">
    <name type="scientific">Geoalkalibacter subterraneus</name>
    <dbReference type="NCBI Taxonomy" id="483547"/>
    <lineage>
        <taxon>Bacteria</taxon>
        <taxon>Pseudomonadati</taxon>
        <taxon>Thermodesulfobacteriota</taxon>
        <taxon>Desulfuromonadia</taxon>
        <taxon>Desulfuromonadales</taxon>
        <taxon>Geoalkalibacteraceae</taxon>
        <taxon>Geoalkalibacter</taxon>
    </lineage>
</organism>
<evidence type="ECO:0000259" key="3">
    <source>
        <dbReference type="Pfam" id="PF01433"/>
    </source>
</evidence>
<keyword evidence="5" id="KW-1185">Reference proteome</keyword>
<evidence type="ECO:0000256" key="1">
    <source>
        <dbReference type="PIRSR" id="PIRSR634015-1"/>
    </source>
</evidence>
<dbReference type="GO" id="GO:0008237">
    <property type="term" value="F:metallopeptidase activity"/>
    <property type="evidence" value="ECO:0007669"/>
    <property type="project" value="InterPro"/>
</dbReference>
<dbReference type="InterPro" id="IPR034015">
    <property type="entry name" value="M1_LTA4H"/>
</dbReference>
<proteinExistence type="predicted"/>
<dbReference type="KEGG" id="gsb:GSUB_08930"/>
<dbReference type="PANTHER" id="PTHR45726:SF3">
    <property type="entry name" value="LEUKOTRIENE A-4 HYDROLASE"/>
    <property type="match status" value="1"/>
</dbReference>
<dbReference type="AlphaFoldDB" id="A0A0B5FET3"/>
<comment type="cofactor">
    <cofactor evidence="2">
        <name>Zn(2+)</name>
        <dbReference type="ChEBI" id="CHEBI:29105"/>
    </cofactor>
    <text evidence="2">Binds 1 zinc ion per subunit.</text>
</comment>
<feature type="active site" description="Proton acceptor" evidence="1">
    <location>
        <position position="296"/>
    </location>
</feature>
<dbReference type="Gene3D" id="2.60.40.1730">
    <property type="entry name" value="tricorn interacting facor f3 domain"/>
    <property type="match status" value="1"/>
</dbReference>
<dbReference type="InterPro" id="IPR027268">
    <property type="entry name" value="Peptidase_M4/M1_CTD_sf"/>
</dbReference>
<dbReference type="STRING" id="483547.GSUB_08930"/>
<keyword evidence="2" id="KW-0479">Metal-binding</keyword>
<dbReference type="OrthoDB" id="9816201at2"/>
<dbReference type="GO" id="GO:0008270">
    <property type="term" value="F:zinc ion binding"/>
    <property type="evidence" value="ECO:0007669"/>
    <property type="project" value="InterPro"/>
</dbReference>
<dbReference type="InterPro" id="IPR042097">
    <property type="entry name" value="Aminopeptidase_N-like_N_sf"/>
</dbReference>
<dbReference type="EMBL" id="CP010311">
    <property type="protein sequence ID" value="AJF06642.1"/>
    <property type="molecule type" value="Genomic_DNA"/>
</dbReference>
<feature type="binding site" evidence="2">
    <location>
        <position position="317"/>
    </location>
    <ligand>
        <name>Zn(2+)</name>
        <dbReference type="ChEBI" id="CHEBI:29105"/>
        <note>catalytic</note>
    </ligand>
</feature>
<feature type="binding site" evidence="2">
    <location>
        <position position="295"/>
    </location>
    <ligand>
        <name>Zn(2+)</name>
        <dbReference type="ChEBI" id="CHEBI:29105"/>
        <note>catalytic</note>
    </ligand>
</feature>
<accession>A0A0B5FET3</accession>
<dbReference type="InterPro" id="IPR014782">
    <property type="entry name" value="Peptidase_M1_dom"/>
</dbReference>
<dbReference type="Pfam" id="PF01433">
    <property type="entry name" value="Peptidase_M1"/>
    <property type="match status" value="1"/>
</dbReference>
<name>A0A0B5FET3_9BACT</name>
<feature type="active site" description="Proton donor" evidence="1">
    <location>
        <position position="376"/>
    </location>
</feature>